<keyword evidence="1" id="KW-0547">Nucleotide-binding</keyword>
<comment type="caution">
    <text evidence="4">The sequence shown here is derived from an EMBL/GenBank/DDBJ whole genome shotgun (WGS) entry which is preliminary data.</text>
</comment>
<feature type="domain" description="ABC transporter" evidence="3">
    <location>
        <begin position="2"/>
        <end position="227"/>
    </location>
</feature>
<dbReference type="PROSITE" id="PS00211">
    <property type="entry name" value="ABC_TRANSPORTER_1"/>
    <property type="match status" value="1"/>
</dbReference>
<dbReference type="Proteomes" id="UP001156641">
    <property type="component" value="Unassembled WGS sequence"/>
</dbReference>
<dbReference type="EMBL" id="BSOS01000067">
    <property type="protein sequence ID" value="GLR67714.1"/>
    <property type="molecule type" value="Genomic_DNA"/>
</dbReference>
<gene>
    <name evidence="4" type="ORF">GCM10010909_23950</name>
</gene>
<evidence type="ECO:0000313" key="4">
    <source>
        <dbReference type="EMBL" id="GLR67714.1"/>
    </source>
</evidence>
<evidence type="ECO:0000313" key="5">
    <source>
        <dbReference type="Proteomes" id="UP001156641"/>
    </source>
</evidence>
<dbReference type="GO" id="GO:0005524">
    <property type="term" value="F:ATP binding"/>
    <property type="evidence" value="ECO:0007669"/>
    <property type="project" value="UniProtKB-KW"/>
</dbReference>
<dbReference type="InterPro" id="IPR017871">
    <property type="entry name" value="ABC_transporter-like_CS"/>
</dbReference>
<keyword evidence="4" id="KW-0132">Cell division</keyword>
<dbReference type="GO" id="GO:0051301">
    <property type="term" value="P:cell division"/>
    <property type="evidence" value="ECO:0007669"/>
    <property type="project" value="UniProtKB-KW"/>
</dbReference>
<keyword evidence="4" id="KW-0131">Cell cycle</keyword>
<evidence type="ECO:0000256" key="1">
    <source>
        <dbReference type="ARBA" id="ARBA00022741"/>
    </source>
</evidence>
<dbReference type="InterPro" id="IPR015854">
    <property type="entry name" value="ABC_transpr_LolD-like"/>
</dbReference>
<dbReference type="PANTHER" id="PTHR24220:SF470">
    <property type="entry name" value="CELL DIVISION ATP-BINDING PROTEIN FTSE"/>
    <property type="match status" value="1"/>
</dbReference>
<dbReference type="InterPro" id="IPR003593">
    <property type="entry name" value="AAA+_ATPase"/>
</dbReference>
<keyword evidence="2 4" id="KW-0067">ATP-binding</keyword>
<dbReference type="Gene3D" id="3.40.50.300">
    <property type="entry name" value="P-loop containing nucleotide triphosphate hydrolases"/>
    <property type="match status" value="1"/>
</dbReference>
<evidence type="ECO:0000259" key="3">
    <source>
        <dbReference type="PROSITE" id="PS50893"/>
    </source>
</evidence>
<dbReference type="Pfam" id="PF00005">
    <property type="entry name" value="ABC_tran"/>
    <property type="match status" value="1"/>
</dbReference>
<reference evidence="5" key="1">
    <citation type="journal article" date="2019" name="Int. J. Syst. Evol. Microbiol.">
        <title>The Global Catalogue of Microorganisms (GCM) 10K type strain sequencing project: providing services to taxonomists for standard genome sequencing and annotation.</title>
        <authorList>
            <consortium name="The Broad Institute Genomics Platform"/>
            <consortium name="The Broad Institute Genome Sequencing Center for Infectious Disease"/>
            <person name="Wu L."/>
            <person name="Ma J."/>
        </authorList>
    </citation>
    <scope>NUCLEOTIDE SEQUENCE [LARGE SCALE GENOMIC DNA]</scope>
    <source>
        <strain evidence="5">NBRC 112502</strain>
    </source>
</reference>
<sequence length="227" mass="25030">MIRFDDVWLKYHHQERGPGALARDVLRGISFKIPDGGFRWLTGPSGAGKTSLLKLIYLAQHPTQGRIDIMGTHAAKISRRDAALLRRRIGVVYQDFRLLAHLSAYDNVALPMRLARRAEHQVHADVTEILRWVGLANRLGALPDELSGGEQQRVAIARAVVGRPKLLVADEPTGNLDDEQAGRLMTLITALNRLGTTVVVATHNHALVEAYPAPRLEMAEGRLTAHG</sequence>
<dbReference type="RefSeq" id="WP_284258460.1">
    <property type="nucleotide sequence ID" value="NZ_BSOS01000067.1"/>
</dbReference>
<dbReference type="SUPFAM" id="SSF52540">
    <property type="entry name" value="P-loop containing nucleoside triphosphate hydrolases"/>
    <property type="match status" value="1"/>
</dbReference>
<name>A0ABQ6A6B2_9PROT</name>
<dbReference type="SMART" id="SM00382">
    <property type="entry name" value="AAA"/>
    <property type="match status" value="1"/>
</dbReference>
<organism evidence="4 5">
    <name type="scientific">Acidocella aquatica</name>
    <dbReference type="NCBI Taxonomy" id="1922313"/>
    <lineage>
        <taxon>Bacteria</taxon>
        <taxon>Pseudomonadati</taxon>
        <taxon>Pseudomonadota</taxon>
        <taxon>Alphaproteobacteria</taxon>
        <taxon>Acetobacterales</taxon>
        <taxon>Acidocellaceae</taxon>
        <taxon>Acidocella</taxon>
    </lineage>
</organism>
<protein>
    <submittedName>
        <fullName evidence="4">Cell division ATP-binding protein FtsE</fullName>
    </submittedName>
</protein>
<accession>A0ABQ6A6B2</accession>
<dbReference type="InterPro" id="IPR027417">
    <property type="entry name" value="P-loop_NTPase"/>
</dbReference>
<keyword evidence="5" id="KW-1185">Reference proteome</keyword>
<dbReference type="PANTHER" id="PTHR24220">
    <property type="entry name" value="IMPORT ATP-BINDING PROTEIN"/>
    <property type="match status" value="1"/>
</dbReference>
<proteinExistence type="predicted"/>
<dbReference type="InterPro" id="IPR003439">
    <property type="entry name" value="ABC_transporter-like_ATP-bd"/>
</dbReference>
<evidence type="ECO:0000256" key="2">
    <source>
        <dbReference type="ARBA" id="ARBA00022840"/>
    </source>
</evidence>
<dbReference type="PROSITE" id="PS50893">
    <property type="entry name" value="ABC_TRANSPORTER_2"/>
    <property type="match status" value="1"/>
</dbReference>